<dbReference type="EMBL" id="PUHR01000051">
    <property type="protein sequence ID" value="KAG0669028.1"/>
    <property type="molecule type" value="Genomic_DNA"/>
</dbReference>
<proteinExistence type="inferred from homology"/>
<dbReference type="OrthoDB" id="17678at2759"/>
<dbReference type="InterPro" id="IPR012571">
    <property type="entry name" value="Mdm31/Mdm32"/>
</dbReference>
<keyword evidence="13" id="KW-1185">Reference proteome</keyword>
<evidence type="ECO:0000256" key="5">
    <source>
        <dbReference type="ARBA" id="ARBA00022946"/>
    </source>
</evidence>
<keyword evidence="8" id="KW-0472">Membrane</keyword>
<evidence type="ECO:0000256" key="6">
    <source>
        <dbReference type="ARBA" id="ARBA00022989"/>
    </source>
</evidence>
<dbReference type="PANTHER" id="PTHR31068">
    <property type="entry name" value="MITOCHONDRIAL DISTRIBUTION AND MORPHOLOGY PROTEIN 31"/>
    <property type="match status" value="1"/>
</dbReference>
<keyword evidence="3" id="KW-0812">Transmembrane</keyword>
<comment type="caution">
    <text evidence="12">The sequence shown here is derived from an EMBL/GenBank/DDBJ whole genome shotgun (WGS) entry which is preliminary data.</text>
</comment>
<keyword evidence="7" id="KW-0496">Mitochondrion</keyword>
<dbReference type="GO" id="GO:0000001">
    <property type="term" value="P:mitochondrion inheritance"/>
    <property type="evidence" value="ECO:0007669"/>
    <property type="project" value="InterPro"/>
</dbReference>
<evidence type="ECO:0000313" key="13">
    <source>
        <dbReference type="Proteomes" id="UP000750334"/>
    </source>
</evidence>
<evidence type="ECO:0000313" key="12">
    <source>
        <dbReference type="EMBL" id="KAG0669028.1"/>
    </source>
</evidence>
<dbReference type="GO" id="GO:0005743">
    <property type="term" value="C:mitochondrial inner membrane"/>
    <property type="evidence" value="ECO:0007669"/>
    <property type="project" value="UniProtKB-SubCell"/>
</dbReference>
<evidence type="ECO:0000256" key="1">
    <source>
        <dbReference type="ARBA" id="ARBA00004448"/>
    </source>
</evidence>
<comment type="function">
    <text evidence="9">Involved in the organization of the mitochondrial membranes and the global structure of the mitochondria. Also required for mitochondrial distribution and mobility as well as for the maintenance of mitochondrial DNA nucleoids structures.</text>
</comment>
<reference evidence="12 13" key="1">
    <citation type="submission" date="2020-11" db="EMBL/GenBank/DDBJ databases">
        <title>Kefir isolates.</title>
        <authorList>
            <person name="Marcisauskas S."/>
            <person name="Kim Y."/>
            <person name="Blasche S."/>
        </authorList>
    </citation>
    <scope>NUCLEOTIDE SEQUENCE [LARGE SCALE GENOMIC DNA]</scope>
    <source>
        <strain evidence="12 13">OG2</strain>
    </source>
</reference>
<evidence type="ECO:0000256" key="11">
    <source>
        <dbReference type="SAM" id="MobiDB-lite"/>
    </source>
</evidence>
<name>A0A9P6WAY5_MAUEX</name>
<evidence type="ECO:0000256" key="3">
    <source>
        <dbReference type="ARBA" id="ARBA00022692"/>
    </source>
</evidence>
<dbReference type="PANTHER" id="PTHR31068:SF1">
    <property type="entry name" value="MITOCHONDRIAL DISTRIBUTION AND MORPHOLOGY PROTEIN 32"/>
    <property type="match status" value="1"/>
</dbReference>
<protein>
    <recommendedName>
        <fullName evidence="10">Mitochondrial distribution and morphology protein 32</fullName>
    </recommendedName>
</protein>
<sequence length="695" mass="79786">MGSNIYLRPIIHNTLRVIRITGIDSNSIGIRSLAHLSNRYKIYTRSLIRKESIIRSLSYSGPQLTDFNRGTNTSDKDKKQNSKNANNNIHGQRLGSIKHAKVKPNEVKIQNNDKTNRHITSNVLMAATTINIASTGNENIITQGTDMKPTPPSNNPNPEPVKQITNSNNNIDILSIEAPHHVPFLQKLIGNIKWLLIRNKKRPFSKDEMRTLFSWLIISQIIWLILKTTTVVSLLLLTFNTVFAKEMVALFIGRLLNYFSDEISINFQDALIPEWKSGFIKFKDVKIDTHKGQKNNILEFHLFFHEIEINLSLKKWLQGNGLINDIKVFGIRGETIINYKEKKHNENSQELLLNWFSNPSYKLMNVNISDSKFHVIENFADGSEPTNVKIRIFNLDISGLRQHKLSYLGDMKDDLSSWDRITRLRLNSINVNALGLNKTNSFNWIEDGDVDLVADIMLPQENEESDDTETEKYLLLDLRFKFKDLRGSLPKVAPALSTGEQILTLDELKPVISFVNLQRILSRSNNYSGNDIRNIIDDDNDEHPFSDSTTNVSIKRKKSYPNVTVIQSDKKKDAIEDGESSEADDKHNNATSIIRFHPAHHSNSQYNSPYDSTSLHSENGNELILHCRLVKNIKDLERVILFQETGIYDQICMELYVDLIKTVEEWEFKNKDEWMKEWGTTFASQLLLFGFTNVM</sequence>
<keyword evidence="5" id="KW-0809">Transit peptide</keyword>
<feature type="region of interest" description="Disordered" evidence="11">
    <location>
        <begin position="64"/>
        <end position="99"/>
    </location>
</feature>
<accession>A0A9P6WAY5</accession>
<evidence type="ECO:0000256" key="9">
    <source>
        <dbReference type="ARBA" id="ARBA00025191"/>
    </source>
</evidence>
<dbReference type="Proteomes" id="UP000750334">
    <property type="component" value="Unassembled WGS sequence"/>
</dbReference>
<feature type="compositionally biased region" description="Polar residues" evidence="11">
    <location>
        <begin position="64"/>
        <end position="73"/>
    </location>
</feature>
<dbReference type="Pfam" id="PF08118">
    <property type="entry name" value="MDM31_MDM32"/>
    <property type="match status" value="2"/>
</dbReference>
<comment type="subcellular location">
    <subcellularLocation>
        <location evidence="1">Mitochondrion inner membrane</location>
        <topology evidence="1">Multi-pass membrane protein</topology>
    </subcellularLocation>
</comment>
<evidence type="ECO:0000256" key="4">
    <source>
        <dbReference type="ARBA" id="ARBA00022792"/>
    </source>
</evidence>
<evidence type="ECO:0000256" key="2">
    <source>
        <dbReference type="ARBA" id="ARBA00005687"/>
    </source>
</evidence>
<dbReference type="GO" id="GO:0007005">
    <property type="term" value="P:mitochondrion organization"/>
    <property type="evidence" value="ECO:0007669"/>
    <property type="project" value="InterPro"/>
</dbReference>
<keyword evidence="4" id="KW-0999">Mitochondrion inner membrane</keyword>
<gene>
    <name evidence="12" type="primary">MDM32</name>
    <name evidence="12" type="ORF">C6P45_004168</name>
</gene>
<keyword evidence="6" id="KW-1133">Transmembrane helix</keyword>
<organism evidence="12 13">
    <name type="scientific">Maudiozyma exigua</name>
    <name type="common">Yeast</name>
    <name type="synonym">Kazachstania exigua</name>
    <dbReference type="NCBI Taxonomy" id="34358"/>
    <lineage>
        <taxon>Eukaryota</taxon>
        <taxon>Fungi</taxon>
        <taxon>Dikarya</taxon>
        <taxon>Ascomycota</taxon>
        <taxon>Saccharomycotina</taxon>
        <taxon>Saccharomycetes</taxon>
        <taxon>Saccharomycetales</taxon>
        <taxon>Saccharomycetaceae</taxon>
        <taxon>Maudiozyma</taxon>
    </lineage>
</organism>
<dbReference type="AlphaFoldDB" id="A0A9P6WAY5"/>
<evidence type="ECO:0000256" key="10">
    <source>
        <dbReference type="ARBA" id="ARBA00040573"/>
    </source>
</evidence>
<comment type="similarity">
    <text evidence="2">Belongs to the MDM31/MDM32 family.</text>
</comment>
<feature type="region of interest" description="Disordered" evidence="11">
    <location>
        <begin position="568"/>
        <end position="589"/>
    </location>
</feature>
<evidence type="ECO:0000256" key="8">
    <source>
        <dbReference type="ARBA" id="ARBA00023136"/>
    </source>
</evidence>
<evidence type="ECO:0000256" key="7">
    <source>
        <dbReference type="ARBA" id="ARBA00023128"/>
    </source>
</evidence>